<evidence type="ECO:0000256" key="1">
    <source>
        <dbReference type="SAM" id="Coils"/>
    </source>
</evidence>
<evidence type="ECO:0000313" key="3">
    <source>
        <dbReference type="Proteomes" id="UP000054047"/>
    </source>
</evidence>
<gene>
    <name evidence="2" type="ORF">ANCDUO_18780</name>
</gene>
<dbReference type="EMBL" id="KN747534">
    <property type="protein sequence ID" value="KIH51136.1"/>
    <property type="molecule type" value="Genomic_DNA"/>
</dbReference>
<reference evidence="2 3" key="1">
    <citation type="submission" date="2013-12" db="EMBL/GenBank/DDBJ databases">
        <title>Draft genome of the parsitic nematode Ancylostoma duodenale.</title>
        <authorList>
            <person name="Mitreva M."/>
        </authorList>
    </citation>
    <scope>NUCLEOTIDE SEQUENCE [LARGE SCALE GENOMIC DNA]</scope>
    <source>
        <strain evidence="2 3">Zhejiang</strain>
    </source>
</reference>
<proteinExistence type="predicted"/>
<keyword evidence="3" id="KW-1185">Reference proteome</keyword>
<protein>
    <submittedName>
        <fullName evidence="2">Uncharacterized protein</fullName>
    </submittedName>
</protein>
<organism evidence="2 3">
    <name type="scientific">Ancylostoma duodenale</name>
    <dbReference type="NCBI Taxonomy" id="51022"/>
    <lineage>
        <taxon>Eukaryota</taxon>
        <taxon>Metazoa</taxon>
        <taxon>Ecdysozoa</taxon>
        <taxon>Nematoda</taxon>
        <taxon>Chromadorea</taxon>
        <taxon>Rhabditida</taxon>
        <taxon>Rhabditina</taxon>
        <taxon>Rhabditomorpha</taxon>
        <taxon>Strongyloidea</taxon>
        <taxon>Ancylostomatidae</taxon>
        <taxon>Ancylostomatinae</taxon>
        <taxon>Ancylostoma</taxon>
    </lineage>
</organism>
<dbReference type="Proteomes" id="UP000054047">
    <property type="component" value="Unassembled WGS sequence"/>
</dbReference>
<dbReference type="OrthoDB" id="5872854at2759"/>
<accession>A0A0C2G248</accession>
<keyword evidence="1" id="KW-0175">Coiled coil</keyword>
<dbReference type="AlphaFoldDB" id="A0A0C2G248"/>
<feature type="coiled-coil region" evidence="1">
    <location>
        <begin position="196"/>
        <end position="237"/>
    </location>
</feature>
<feature type="coiled-coil region" evidence="1">
    <location>
        <begin position="50"/>
        <end position="101"/>
    </location>
</feature>
<name>A0A0C2G248_9BILA</name>
<feature type="non-terminal residue" evidence="2">
    <location>
        <position position="272"/>
    </location>
</feature>
<sequence length="272" mass="31139">MHLEAELAHREECDQKASMEHLEAIRSLKSTYESAIEQNLAKISSNEVRIVELESDVAEGQQTIEGLQNHIAALSSEKKRIESEKIEVRKEMERKAEVLRETLLVVDGMRDEVAALATKFTDDGGSEGEFYVSELHDHLLHVMSVVESYCRQFERLELRLAVDDDRQRLDIHIQDADLTETINDLQYRLFAADQRQVAYEKEKQELVCRLEQLQESEQSAMNENAKLTEQVTQLLEEGVKLSGETEKMRGIILDLQANIILKSNKLSQITEA</sequence>
<evidence type="ECO:0000313" key="2">
    <source>
        <dbReference type="EMBL" id="KIH51136.1"/>
    </source>
</evidence>